<dbReference type="RefSeq" id="WP_259480365.1">
    <property type="nucleotide sequence ID" value="NZ_BAAAQY010000009.1"/>
</dbReference>
<dbReference type="SUPFAM" id="SSF51430">
    <property type="entry name" value="NAD(P)-linked oxidoreductase"/>
    <property type="match status" value="1"/>
</dbReference>
<dbReference type="Proteomes" id="UP001500929">
    <property type="component" value="Unassembled WGS sequence"/>
</dbReference>
<evidence type="ECO:0000256" key="3">
    <source>
        <dbReference type="ARBA" id="ARBA00023002"/>
    </source>
</evidence>
<protein>
    <submittedName>
        <fullName evidence="5">Aldo/keto reductase</fullName>
    </submittedName>
</protein>
<name>A0ABP5QS44_9MICO</name>
<evidence type="ECO:0000259" key="4">
    <source>
        <dbReference type="Pfam" id="PF00248"/>
    </source>
</evidence>
<dbReference type="InterPro" id="IPR020471">
    <property type="entry name" value="AKR"/>
</dbReference>
<evidence type="ECO:0000256" key="1">
    <source>
        <dbReference type="ARBA" id="ARBA00007905"/>
    </source>
</evidence>
<dbReference type="PIRSF" id="PIRSF000097">
    <property type="entry name" value="AKR"/>
    <property type="match status" value="1"/>
</dbReference>
<gene>
    <name evidence="5" type="ORF">GCM10009851_30310</name>
</gene>
<comment type="similarity">
    <text evidence="1">Belongs to the aldo/keto reductase family.</text>
</comment>
<reference evidence="6" key="1">
    <citation type="journal article" date="2019" name="Int. J. Syst. Evol. Microbiol.">
        <title>The Global Catalogue of Microorganisms (GCM) 10K type strain sequencing project: providing services to taxonomists for standard genome sequencing and annotation.</title>
        <authorList>
            <consortium name="The Broad Institute Genomics Platform"/>
            <consortium name="The Broad Institute Genome Sequencing Center for Infectious Disease"/>
            <person name="Wu L."/>
            <person name="Ma J."/>
        </authorList>
    </citation>
    <scope>NUCLEOTIDE SEQUENCE [LARGE SCALE GENOMIC DNA]</scope>
    <source>
        <strain evidence="6">JCM 16117</strain>
    </source>
</reference>
<dbReference type="PROSITE" id="PS00063">
    <property type="entry name" value="ALDOKETO_REDUCTASE_3"/>
    <property type="match status" value="1"/>
</dbReference>
<feature type="domain" description="NADP-dependent oxidoreductase" evidence="4">
    <location>
        <begin position="25"/>
        <end position="266"/>
    </location>
</feature>
<dbReference type="InterPro" id="IPR036812">
    <property type="entry name" value="NAD(P)_OxRdtase_dom_sf"/>
</dbReference>
<dbReference type="InterPro" id="IPR023210">
    <property type="entry name" value="NADP_OxRdtase_dom"/>
</dbReference>
<sequence length="280" mass="30696">MLPALSPLLALNDGRSIPQLGLGVYKTTDAEAADAVEAALRLGYRHVDTASMYLNERGVGDGVRRSGLPRDEVFVTTKVWFTENGFDSTLRSFAESNERLGLDYVDLYLIHWPAPRNDRYVDTWRALLRLRDEGLSRSVGVANFHPAHVSRLVDETGEVPAVNQVELHPWLPQAALRAFDAELGIVTQAWSPLARGHVLDSAHGGDVLAAIGRRYGKSAAQVVLRWHVQLGLSVIPKSVSPARIAENIDVFDFELDADDLAAIAALETGERTGVDPDDRN</sequence>
<accession>A0ABP5QS44</accession>
<dbReference type="Gene3D" id="3.20.20.100">
    <property type="entry name" value="NADP-dependent oxidoreductase domain"/>
    <property type="match status" value="1"/>
</dbReference>
<keyword evidence="2" id="KW-0521">NADP</keyword>
<evidence type="ECO:0000313" key="6">
    <source>
        <dbReference type="Proteomes" id="UP001500929"/>
    </source>
</evidence>
<evidence type="ECO:0000313" key="5">
    <source>
        <dbReference type="EMBL" id="GAA2242956.1"/>
    </source>
</evidence>
<evidence type="ECO:0000256" key="2">
    <source>
        <dbReference type="ARBA" id="ARBA00022857"/>
    </source>
</evidence>
<keyword evidence="3" id="KW-0560">Oxidoreductase</keyword>
<dbReference type="InterPro" id="IPR018170">
    <property type="entry name" value="Aldo/ket_reductase_CS"/>
</dbReference>
<dbReference type="PRINTS" id="PR00069">
    <property type="entry name" value="ALDKETRDTASE"/>
</dbReference>
<dbReference type="Pfam" id="PF00248">
    <property type="entry name" value="Aldo_ket_red"/>
    <property type="match status" value="1"/>
</dbReference>
<keyword evidence="6" id="KW-1185">Reference proteome</keyword>
<dbReference type="PANTHER" id="PTHR43827">
    <property type="entry name" value="2,5-DIKETO-D-GLUCONIC ACID REDUCTASE"/>
    <property type="match status" value="1"/>
</dbReference>
<proteinExistence type="inferred from homology"/>
<dbReference type="PROSITE" id="PS00798">
    <property type="entry name" value="ALDOKETO_REDUCTASE_1"/>
    <property type="match status" value="1"/>
</dbReference>
<dbReference type="PANTHER" id="PTHR43827:SF3">
    <property type="entry name" value="NADP-DEPENDENT OXIDOREDUCTASE DOMAIN-CONTAINING PROTEIN"/>
    <property type="match status" value="1"/>
</dbReference>
<organism evidence="5 6">
    <name type="scientific">Herbiconiux moechotypicola</name>
    <dbReference type="NCBI Taxonomy" id="637393"/>
    <lineage>
        <taxon>Bacteria</taxon>
        <taxon>Bacillati</taxon>
        <taxon>Actinomycetota</taxon>
        <taxon>Actinomycetes</taxon>
        <taxon>Micrococcales</taxon>
        <taxon>Microbacteriaceae</taxon>
        <taxon>Herbiconiux</taxon>
    </lineage>
</organism>
<comment type="caution">
    <text evidence="5">The sequence shown here is derived from an EMBL/GenBank/DDBJ whole genome shotgun (WGS) entry which is preliminary data.</text>
</comment>
<dbReference type="EMBL" id="BAAAQY010000009">
    <property type="protein sequence ID" value="GAA2242956.1"/>
    <property type="molecule type" value="Genomic_DNA"/>
</dbReference>